<accession>A0AA88GXS0</accession>
<dbReference type="Proteomes" id="UP000816034">
    <property type="component" value="Unassembled WGS sequence"/>
</dbReference>
<evidence type="ECO:0000313" key="2">
    <source>
        <dbReference type="Proteomes" id="UP000816034"/>
    </source>
</evidence>
<dbReference type="PANTHER" id="PTHR13318">
    <property type="entry name" value="PARTNER OF PAIRED, ISOFORM B-RELATED"/>
    <property type="match status" value="1"/>
</dbReference>
<keyword evidence="2" id="KW-1185">Reference proteome</keyword>
<comment type="caution">
    <text evidence="1">The sequence shown here is derived from an EMBL/GenBank/DDBJ whole genome shotgun (WGS) entry which is preliminary data.</text>
</comment>
<evidence type="ECO:0000313" key="1">
    <source>
        <dbReference type="EMBL" id="KAG2388980.1"/>
    </source>
</evidence>
<dbReference type="Gene3D" id="3.80.10.10">
    <property type="entry name" value="Ribonuclease Inhibitor"/>
    <property type="match status" value="2"/>
</dbReference>
<dbReference type="InterPro" id="IPR001611">
    <property type="entry name" value="Leu-rich_rpt"/>
</dbReference>
<dbReference type="GeneID" id="68106833"/>
<reference evidence="1 2" key="1">
    <citation type="journal article" date="2018" name="BMC Genomics">
        <title>The genome of Naegleria lovaniensis, the basis for a comparative approach to unravel pathogenicity factors of the human pathogenic amoeba N. fowleri.</title>
        <authorList>
            <person name="Liechti N."/>
            <person name="Schurch N."/>
            <person name="Bruggmann R."/>
            <person name="Wittwer M."/>
        </authorList>
    </citation>
    <scope>NUCLEOTIDE SEQUENCE [LARGE SCALE GENOMIC DNA]</scope>
    <source>
        <strain evidence="1 2">ATCC 30569</strain>
    </source>
</reference>
<name>A0AA88GXS0_NAELO</name>
<dbReference type="EMBL" id="PYSW02000008">
    <property type="protein sequence ID" value="KAG2388980.1"/>
    <property type="molecule type" value="Genomic_DNA"/>
</dbReference>
<dbReference type="SUPFAM" id="SSF52047">
    <property type="entry name" value="RNI-like"/>
    <property type="match status" value="1"/>
</dbReference>
<dbReference type="GO" id="GO:0019005">
    <property type="term" value="C:SCF ubiquitin ligase complex"/>
    <property type="evidence" value="ECO:0007669"/>
    <property type="project" value="TreeGrafter"/>
</dbReference>
<gene>
    <name evidence="1" type="ORF">C9374_014380</name>
</gene>
<dbReference type="AlphaFoldDB" id="A0AA88GXS0"/>
<sequence>METKHKSDNQQVLSMFSHFEFSKCHLTLSQFKTIFSSPKLSSLTLSYSNFTLFPSDTLSFLSINDINLSLDIVEHFVELKNLKKLHLSYTNIDCDCIDFIVNGPLKLEDLSIEQKVIPMRGFIIIFNPHIESSLNNLTIVIGGSVEAINFDIDTVKFPHLRSLEISAKLYSSVIDKIFNHGLQLTLLRIWGVPAKYKIDFSHAHKIPSLRLFHYNNTINADVIPQILNEDIENLTIVNLDSKSSLILSQLLSDQFTYLTSLNLFGSQLPIDCGKHIYNLKHLTRLELRSCKTQPEICKYTFNMKSLTYIDLSSCEIGDEGLKYLSNHNLDNIQTLMLERNNFTYIGFEYLMRTKFKRRLLYLSLNNNISNNGTIHFERGFNFKVNTLKLLDIDMDFKGVISILQNCIIEELIIFKPQKMFLGSLMIKKLSKKKQVKITM</sequence>
<protein>
    <submittedName>
        <fullName evidence="1">Uncharacterized protein</fullName>
    </submittedName>
</protein>
<organism evidence="1 2">
    <name type="scientific">Naegleria lovaniensis</name>
    <name type="common">Amoeba</name>
    <dbReference type="NCBI Taxonomy" id="51637"/>
    <lineage>
        <taxon>Eukaryota</taxon>
        <taxon>Discoba</taxon>
        <taxon>Heterolobosea</taxon>
        <taxon>Tetramitia</taxon>
        <taxon>Eutetramitia</taxon>
        <taxon>Vahlkampfiidae</taxon>
        <taxon>Naegleria</taxon>
    </lineage>
</organism>
<dbReference type="GO" id="GO:0031146">
    <property type="term" value="P:SCF-dependent proteasomal ubiquitin-dependent protein catabolic process"/>
    <property type="evidence" value="ECO:0007669"/>
    <property type="project" value="TreeGrafter"/>
</dbReference>
<dbReference type="InterPro" id="IPR032675">
    <property type="entry name" value="LRR_dom_sf"/>
</dbReference>
<proteinExistence type="predicted"/>
<dbReference type="RefSeq" id="XP_044552972.1">
    <property type="nucleotide sequence ID" value="XM_044690361.1"/>
</dbReference>
<dbReference type="Pfam" id="PF13516">
    <property type="entry name" value="LRR_6"/>
    <property type="match status" value="1"/>
</dbReference>